<comment type="caution">
    <text evidence="4">The sequence shown here is derived from an EMBL/GenBank/DDBJ whole genome shotgun (WGS) entry which is preliminary data.</text>
</comment>
<evidence type="ECO:0000313" key="5">
    <source>
        <dbReference type="Proteomes" id="UP000284785"/>
    </source>
</evidence>
<dbReference type="CDD" id="cd04501">
    <property type="entry name" value="SGNH_hydrolase_like_4"/>
    <property type="match status" value="1"/>
</dbReference>
<gene>
    <name evidence="4" type="ORF">DW780_22620</name>
    <name evidence="3" type="ORF">GAO51_11150</name>
</gene>
<dbReference type="RefSeq" id="WP_113748441.1">
    <property type="nucleotide sequence ID" value="NZ_CABJDH010000024.1"/>
</dbReference>
<protein>
    <submittedName>
        <fullName evidence="4">Lipase</fullName>
    </submittedName>
</protein>
<dbReference type="PANTHER" id="PTHR30383:SF5">
    <property type="entry name" value="SGNH HYDROLASE-TYPE ESTERASE DOMAIN-CONTAINING PROTEIN"/>
    <property type="match status" value="1"/>
</dbReference>
<organism evidence="4 5">
    <name type="scientific">Bacteroides thetaiotaomicron</name>
    <dbReference type="NCBI Taxonomy" id="818"/>
    <lineage>
        <taxon>Bacteria</taxon>
        <taxon>Pseudomonadati</taxon>
        <taxon>Bacteroidota</taxon>
        <taxon>Bacteroidia</taxon>
        <taxon>Bacteroidales</taxon>
        <taxon>Bacteroidaceae</taxon>
        <taxon>Bacteroides</taxon>
    </lineage>
</organism>
<dbReference type="Pfam" id="PF13472">
    <property type="entry name" value="Lipase_GDSL_2"/>
    <property type="match status" value="1"/>
</dbReference>
<dbReference type="InterPro" id="IPR013830">
    <property type="entry name" value="SGNH_hydro"/>
</dbReference>
<reference evidence="3 6" key="2">
    <citation type="journal article" date="2019" name="Nat. Med.">
        <title>A library of human gut bacterial isolates paired with longitudinal multiomics data enables mechanistic microbiome research.</title>
        <authorList>
            <person name="Poyet M."/>
            <person name="Groussin M."/>
            <person name="Gibbons S.M."/>
            <person name="Avila-Pacheco J."/>
            <person name="Jiang X."/>
            <person name="Kearney S.M."/>
            <person name="Perrotta A.R."/>
            <person name="Berdy B."/>
            <person name="Zhao S."/>
            <person name="Lieberman T.D."/>
            <person name="Swanson P.K."/>
            <person name="Smith M."/>
            <person name="Roesemann S."/>
            <person name="Alexander J.E."/>
            <person name="Rich S.A."/>
            <person name="Livny J."/>
            <person name="Vlamakis H."/>
            <person name="Clish C."/>
            <person name="Bullock K."/>
            <person name="Deik A."/>
            <person name="Scott J."/>
            <person name="Pierce K.A."/>
            <person name="Xavier R.J."/>
            <person name="Alm E.J."/>
        </authorList>
    </citation>
    <scope>NUCLEOTIDE SEQUENCE [LARGE SCALE GENOMIC DNA]</scope>
    <source>
        <strain evidence="3 6">BIOML-A188</strain>
    </source>
</reference>
<evidence type="ECO:0000259" key="2">
    <source>
        <dbReference type="Pfam" id="PF13472"/>
    </source>
</evidence>
<dbReference type="Proteomes" id="UP000284785">
    <property type="component" value="Unassembled WGS sequence"/>
</dbReference>
<feature type="signal peptide" evidence="1">
    <location>
        <begin position="1"/>
        <end position="26"/>
    </location>
</feature>
<dbReference type="AlphaFoldDB" id="A0A414HDA5"/>
<proteinExistence type="predicted"/>
<evidence type="ECO:0000313" key="4">
    <source>
        <dbReference type="EMBL" id="RHD82272.1"/>
    </source>
</evidence>
<dbReference type="InterPro" id="IPR051532">
    <property type="entry name" value="Ester_Hydrolysis_Enzymes"/>
</dbReference>
<evidence type="ECO:0000313" key="6">
    <source>
        <dbReference type="Proteomes" id="UP000440614"/>
    </source>
</evidence>
<dbReference type="SUPFAM" id="SSF52266">
    <property type="entry name" value="SGNH hydrolase"/>
    <property type="match status" value="1"/>
</dbReference>
<keyword evidence="1" id="KW-0732">Signal</keyword>
<sequence length="234" mass="26321">MKKKRLGQWMLLAIVCLSFSVGETYAQKHEFANYKRYATENAALAQPVKKEKRVVFMGNSITEGWVRTHPDFFKTNGYIGRGISGQTSYQFLLRFREDVINLSPALVVINAGTNDVAENTGAYNEDYTFGNIASMAELAKANKIKVILTSVLPAAEFPWRREIKDAPQKIQSLNARIEAYAKANKIPFVNYYQPMVVGENKTLNPQYTKDGVHPTGEGYDIMEALIKQAIEKAL</sequence>
<dbReference type="InterPro" id="IPR036514">
    <property type="entry name" value="SGNH_hydro_sf"/>
</dbReference>
<feature type="chain" id="PRO_5033417975" evidence="1">
    <location>
        <begin position="27"/>
        <end position="234"/>
    </location>
</feature>
<dbReference type="PANTHER" id="PTHR30383">
    <property type="entry name" value="THIOESTERASE 1/PROTEASE 1/LYSOPHOSPHOLIPASE L1"/>
    <property type="match status" value="1"/>
</dbReference>
<dbReference type="EMBL" id="QSJP01000027">
    <property type="protein sequence ID" value="RHD82272.1"/>
    <property type="molecule type" value="Genomic_DNA"/>
</dbReference>
<dbReference type="EMBL" id="WCSY01000009">
    <property type="protein sequence ID" value="KAB4313429.1"/>
    <property type="molecule type" value="Genomic_DNA"/>
</dbReference>
<name>A0A414HDA5_BACT4</name>
<evidence type="ECO:0000256" key="1">
    <source>
        <dbReference type="SAM" id="SignalP"/>
    </source>
</evidence>
<dbReference type="Proteomes" id="UP000440614">
    <property type="component" value="Unassembled WGS sequence"/>
</dbReference>
<accession>A0A414HDA5</accession>
<reference evidence="4 5" key="1">
    <citation type="submission" date="2018-08" db="EMBL/GenBank/DDBJ databases">
        <title>A genome reference for cultivated species of the human gut microbiota.</title>
        <authorList>
            <person name="Zou Y."/>
            <person name="Xue W."/>
            <person name="Luo G."/>
        </authorList>
    </citation>
    <scope>NUCLEOTIDE SEQUENCE [LARGE SCALE GENOMIC DNA]</scope>
    <source>
        <strain evidence="4 5">AM30-26</strain>
    </source>
</reference>
<feature type="domain" description="SGNH hydrolase-type esterase" evidence="2">
    <location>
        <begin position="56"/>
        <end position="221"/>
    </location>
</feature>
<evidence type="ECO:0000313" key="3">
    <source>
        <dbReference type="EMBL" id="KAB4313429.1"/>
    </source>
</evidence>
<dbReference type="Gene3D" id="3.40.50.1110">
    <property type="entry name" value="SGNH hydrolase"/>
    <property type="match status" value="1"/>
</dbReference>
<dbReference type="GO" id="GO:0004622">
    <property type="term" value="F:phosphatidylcholine lysophospholipase activity"/>
    <property type="evidence" value="ECO:0007669"/>
    <property type="project" value="TreeGrafter"/>
</dbReference>